<protein>
    <submittedName>
        <fullName evidence="2">MarR family winged helix-turn-helix transcriptional regulator</fullName>
    </submittedName>
</protein>
<dbReference type="Pfam" id="PF12802">
    <property type="entry name" value="MarR_2"/>
    <property type="match status" value="1"/>
</dbReference>
<keyword evidence="3" id="KW-1185">Reference proteome</keyword>
<evidence type="ECO:0000313" key="2">
    <source>
        <dbReference type="EMBL" id="MCK8779842.1"/>
    </source>
</evidence>
<dbReference type="InterPro" id="IPR036388">
    <property type="entry name" value="WH-like_DNA-bd_sf"/>
</dbReference>
<dbReference type="SUPFAM" id="SSF46785">
    <property type="entry name" value="Winged helix' DNA-binding domain"/>
    <property type="match status" value="1"/>
</dbReference>
<gene>
    <name evidence="2" type="ORF">M0654_07555</name>
</gene>
<dbReference type="RefSeq" id="WP_248682538.1">
    <property type="nucleotide sequence ID" value="NZ_JALPRY010000008.1"/>
</dbReference>
<sequence length="148" mass="16721">MQYPFAGMLIHKLIRLGDEIEAQFALRLTPFGITLPMYRVLVILVRNPGPHTLNTISRSLEVDPSTLSRQITTMTRLDLVTRERTSENGRIVQIDITSRGREVAAQLIPFAEQFDAMSKRNLSDKQIQDLDKILQTVAQNFSDMPPAG</sequence>
<dbReference type="InterPro" id="IPR039422">
    <property type="entry name" value="MarR/SlyA-like"/>
</dbReference>
<dbReference type="Gene3D" id="1.10.10.10">
    <property type="entry name" value="Winged helix-like DNA-binding domain superfamily/Winged helix DNA-binding domain"/>
    <property type="match status" value="1"/>
</dbReference>
<organism evidence="2 3">
    <name type="scientific">Neorhizobium turbinariae</name>
    <dbReference type="NCBI Taxonomy" id="2937795"/>
    <lineage>
        <taxon>Bacteria</taxon>
        <taxon>Pseudomonadati</taxon>
        <taxon>Pseudomonadota</taxon>
        <taxon>Alphaproteobacteria</taxon>
        <taxon>Hyphomicrobiales</taxon>
        <taxon>Rhizobiaceae</taxon>
        <taxon>Rhizobium/Agrobacterium group</taxon>
        <taxon>Neorhizobium</taxon>
    </lineage>
</organism>
<dbReference type="PANTHER" id="PTHR33164">
    <property type="entry name" value="TRANSCRIPTIONAL REGULATOR, MARR FAMILY"/>
    <property type="match status" value="1"/>
</dbReference>
<reference evidence="2 3" key="1">
    <citation type="submission" date="2022-04" db="EMBL/GenBank/DDBJ databases">
        <title>Rhizobium coralii sp. nov., isolated from coral Turbinaria peltata.</title>
        <authorList>
            <person name="Sun H."/>
        </authorList>
    </citation>
    <scope>NUCLEOTIDE SEQUENCE [LARGE SCALE GENOMIC DNA]</scope>
    <source>
        <strain evidence="2 3">NTR19</strain>
    </source>
</reference>
<name>A0ABT0IPS2_9HYPH</name>
<dbReference type="EMBL" id="JALPRY010000008">
    <property type="protein sequence ID" value="MCK8779842.1"/>
    <property type="molecule type" value="Genomic_DNA"/>
</dbReference>
<dbReference type="PROSITE" id="PS50995">
    <property type="entry name" value="HTH_MARR_2"/>
    <property type="match status" value="1"/>
</dbReference>
<dbReference type="InterPro" id="IPR036390">
    <property type="entry name" value="WH_DNA-bd_sf"/>
</dbReference>
<dbReference type="PANTHER" id="PTHR33164:SF43">
    <property type="entry name" value="HTH-TYPE TRANSCRIPTIONAL REPRESSOR YETL"/>
    <property type="match status" value="1"/>
</dbReference>
<accession>A0ABT0IPS2</accession>
<dbReference type="Proteomes" id="UP001202827">
    <property type="component" value="Unassembled WGS sequence"/>
</dbReference>
<proteinExistence type="predicted"/>
<evidence type="ECO:0000259" key="1">
    <source>
        <dbReference type="PROSITE" id="PS50995"/>
    </source>
</evidence>
<dbReference type="InterPro" id="IPR000835">
    <property type="entry name" value="HTH_MarR-typ"/>
</dbReference>
<evidence type="ECO:0000313" key="3">
    <source>
        <dbReference type="Proteomes" id="UP001202827"/>
    </source>
</evidence>
<dbReference type="SMART" id="SM00347">
    <property type="entry name" value="HTH_MARR"/>
    <property type="match status" value="1"/>
</dbReference>
<comment type="caution">
    <text evidence="2">The sequence shown here is derived from an EMBL/GenBank/DDBJ whole genome shotgun (WGS) entry which is preliminary data.</text>
</comment>
<feature type="domain" description="HTH marR-type" evidence="1">
    <location>
        <begin position="6"/>
        <end position="139"/>
    </location>
</feature>